<evidence type="ECO:0000256" key="1">
    <source>
        <dbReference type="SAM" id="MobiDB-lite"/>
    </source>
</evidence>
<feature type="compositionally biased region" description="Acidic residues" evidence="1">
    <location>
        <begin position="198"/>
        <end position="207"/>
    </location>
</feature>
<feature type="region of interest" description="Disordered" evidence="1">
    <location>
        <begin position="182"/>
        <end position="210"/>
    </location>
</feature>
<accession>A0A023B3M4</accession>
<gene>
    <name evidence="2" type="ORF">GNI_110640</name>
</gene>
<dbReference type="Proteomes" id="UP000019763">
    <property type="component" value="Unassembled WGS sequence"/>
</dbReference>
<dbReference type="RefSeq" id="XP_011131485.1">
    <property type="nucleotide sequence ID" value="XM_011133183.1"/>
</dbReference>
<organism evidence="2 3">
    <name type="scientific">Gregarina niphandrodes</name>
    <name type="common">Septate eugregarine</name>
    <dbReference type="NCBI Taxonomy" id="110365"/>
    <lineage>
        <taxon>Eukaryota</taxon>
        <taxon>Sar</taxon>
        <taxon>Alveolata</taxon>
        <taxon>Apicomplexa</taxon>
        <taxon>Conoidasida</taxon>
        <taxon>Gregarinasina</taxon>
        <taxon>Eugregarinorida</taxon>
        <taxon>Gregarinidae</taxon>
        <taxon>Gregarina</taxon>
    </lineage>
</organism>
<keyword evidence="3" id="KW-1185">Reference proteome</keyword>
<sequence length="268" mass="30005">MNTPSSAVDPTEDLYQRVAGLTCASLYSCCSLVESVVGDLVSRLTTFFEEAEVEFNERKALLLEAYECGDTVRMLELIETKSTAYNEAAERVIEGGRTAATRSLLRVQNVMRLETMAAELKAIDEAFLPPTSRQKRTSSIAFNSTTPSNDFKHDKIELQIRRLTELKMTPKLASAAASIFQTETRRTTEQRTVKELPPTEEEEEEDPTGWYPPQDSCCMPHQPPPHWDSNPRPAGSKLGLKLSYVTPSPLLFLQRPVVCHPDRGCPRP</sequence>
<dbReference type="VEuPathDB" id="CryptoDB:GNI_110640"/>
<proteinExistence type="predicted"/>
<protein>
    <submittedName>
        <fullName evidence="2">Uncharacterized protein</fullName>
    </submittedName>
</protein>
<dbReference type="GeneID" id="22913905"/>
<reference evidence="2" key="1">
    <citation type="submission" date="2013-12" db="EMBL/GenBank/DDBJ databases">
        <authorList>
            <person name="Omoto C.K."/>
            <person name="Sibley D."/>
            <person name="Venepally P."/>
            <person name="Hadjithomas M."/>
            <person name="Karamycheva S."/>
            <person name="Brunk B."/>
            <person name="Roos D."/>
            <person name="Caler E."/>
            <person name="Lorenzi H."/>
        </authorList>
    </citation>
    <scope>NUCLEOTIDE SEQUENCE</scope>
</reference>
<comment type="caution">
    <text evidence="2">The sequence shown here is derived from an EMBL/GenBank/DDBJ whole genome shotgun (WGS) entry which is preliminary data.</text>
</comment>
<dbReference type="EMBL" id="AFNH02000827">
    <property type="protein sequence ID" value="EZG55608.1"/>
    <property type="molecule type" value="Genomic_DNA"/>
</dbReference>
<evidence type="ECO:0000313" key="3">
    <source>
        <dbReference type="Proteomes" id="UP000019763"/>
    </source>
</evidence>
<evidence type="ECO:0000313" key="2">
    <source>
        <dbReference type="EMBL" id="EZG55608.1"/>
    </source>
</evidence>
<name>A0A023B3M4_GRENI</name>
<feature type="compositionally biased region" description="Basic and acidic residues" evidence="1">
    <location>
        <begin position="183"/>
        <end position="194"/>
    </location>
</feature>
<dbReference type="AlphaFoldDB" id="A0A023B3M4"/>